<dbReference type="InterPro" id="IPR056924">
    <property type="entry name" value="SH3_Tf2-1"/>
</dbReference>
<feature type="region of interest" description="Disordered" evidence="1">
    <location>
        <begin position="181"/>
        <end position="212"/>
    </location>
</feature>
<dbReference type="PANTHER" id="PTHR35046">
    <property type="entry name" value="ZINC KNUCKLE (CCHC-TYPE) FAMILY PROTEIN"/>
    <property type="match status" value="1"/>
</dbReference>
<dbReference type="InterPro" id="IPR036397">
    <property type="entry name" value="RNaseH_sf"/>
</dbReference>
<feature type="compositionally biased region" description="Basic and acidic residues" evidence="1">
    <location>
        <begin position="11"/>
        <end position="23"/>
    </location>
</feature>
<dbReference type="Proteomes" id="UP000827721">
    <property type="component" value="Unassembled WGS sequence"/>
</dbReference>
<reference evidence="3 4" key="1">
    <citation type="submission" date="2021-02" db="EMBL/GenBank/DDBJ databases">
        <title>Plant Genome Project.</title>
        <authorList>
            <person name="Zhang R.-G."/>
        </authorList>
    </citation>
    <scope>NUCLEOTIDE SEQUENCE [LARGE SCALE GENOMIC DNA]</scope>
    <source>
        <tissue evidence="3">Leaves</tissue>
    </source>
</reference>
<feature type="domain" description="Tf2-1-like SH3-like" evidence="2">
    <location>
        <begin position="514"/>
        <end position="575"/>
    </location>
</feature>
<evidence type="ECO:0000313" key="3">
    <source>
        <dbReference type="EMBL" id="KAH7557291.1"/>
    </source>
</evidence>
<sequence length="576" mass="64972">MAPKRRPPHRIPVEEANKRDRTTQLEQQVTRLTEQIAVLMANQNTFHPLDSSSNGDEEGSDEESSEEDLVPQPRRGARVLEDSRRWESSMRTEIPEFQGNLSPEEFLNWLGVVEEILEFKNMLANARRLMYQKLQNLHQGLQTVDEYTTEFYQLLVHNDIQETQDQLVSRALQVEKTVTRRGGDGLLSSNSSGAAARSGTSSGHATSQATAGSSGIFARPVANLNQQPRTSSGLRCFSYGEVGHQQSECKKLSKKVMFAETNEGEDGDADMGAELQFDEEEEVQEDLVEGDVGPLLMVRPTFTTISDIKEQIVDERVEVLTELQFDEKVTRNNKGVTVKQGTTMVHIHEVLNVLRIEKLVAAANKGVFMVSEVSASNRVADALSRRSNLLATMTLSVPGFESFHDLLESDPYFAVGENIRAWDQKLSQAEFAHNHAVNRSTGFSPFQVVYSVVPRGPLDLLPLPSKTRVHGKAERFVQQLQDTHKQVYDNLVKNTSKYKLVADKKRRNVEFEVGDFVWVVLTKDRFPVEEYNKLAARKIGPLEVLEKINPNAYRLKLPNHIRTADVFNVKHLMPYI</sequence>
<feature type="compositionally biased region" description="Low complexity" evidence="1">
    <location>
        <begin position="186"/>
        <end position="207"/>
    </location>
</feature>
<comment type="caution">
    <text evidence="3">The sequence shown here is derived from an EMBL/GenBank/DDBJ whole genome shotgun (WGS) entry which is preliminary data.</text>
</comment>
<protein>
    <recommendedName>
        <fullName evidence="2">Tf2-1-like SH3-like domain-containing protein</fullName>
    </recommendedName>
</protein>
<dbReference type="PANTHER" id="PTHR35046:SF18">
    <property type="entry name" value="RNA-DIRECTED DNA POLYMERASE"/>
    <property type="match status" value="1"/>
</dbReference>
<organism evidence="3 4">
    <name type="scientific">Xanthoceras sorbifolium</name>
    <dbReference type="NCBI Taxonomy" id="99658"/>
    <lineage>
        <taxon>Eukaryota</taxon>
        <taxon>Viridiplantae</taxon>
        <taxon>Streptophyta</taxon>
        <taxon>Embryophyta</taxon>
        <taxon>Tracheophyta</taxon>
        <taxon>Spermatophyta</taxon>
        <taxon>Magnoliopsida</taxon>
        <taxon>eudicotyledons</taxon>
        <taxon>Gunneridae</taxon>
        <taxon>Pentapetalae</taxon>
        <taxon>rosids</taxon>
        <taxon>malvids</taxon>
        <taxon>Sapindales</taxon>
        <taxon>Sapindaceae</taxon>
        <taxon>Xanthoceroideae</taxon>
        <taxon>Xanthoceras</taxon>
    </lineage>
</organism>
<evidence type="ECO:0000259" key="2">
    <source>
        <dbReference type="Pfam" id="PF24626"/>
    </source>
</evidence>
<dbReference type="Pfam" id="PF24626">
    <property type="entry name" value="SH3_Tf2-1"/>
    <property type="match status" value="1"/>
</dbReference>
<dbReference type="EMBL" id="JAFEMO010000011">
    <property type="protein sequence ID" value="KAH7557291.1"/>
    <property type="molecule type" value="Genomic_DNA"/>
</dbReference>
<feature type="region of interest" description="Disordered" evidence="1">
    <location>
        <begin position="1"/>
        <end position="25"/>
    </location>
</feature>
<feature type="region of interest" description="Disordered" evidence="1">
    <location>
        <begin position="41"/>
        <end position="76"/>
    </location>
</feature>
<accession>A0ABQ8HF87</accession>
<evidence type="ECO:0000256" key="1">
    <source>
        <dbReference type="SAM" id="MobiDB-lite"/>
    </source>
</evidence>
<proteinExistence type="predicted"/>
<feature type="compositionally biased region" description="Acidic residues" evidence="1">
    <location>
        <begin position="55"/>
        <end position="69"/>
    </location>
</feature>
<name>A0ABQ8HF87_9ROSI</name>
<gene>
    <name evidence="3" type="ORF">JRO89_XS11G0106700</name>
</gene>
<evidence type="ECO:0000313" key="4">
    <source>
        <dbReference type="Proteomes" id="UP000827721"/>
    </source>
</evidence>
<dbReference type="Gene3D" id="3.30.420.10">
    <property type="entry name" value="Ribonuclease H-like superfamily/Ribonuclease H"/>
    <property type="match status" value="1"/>
</dbReference>
<keyword evidence="4" id="KW-1185">Reference proteome</keyword>